<gene>
    <name evidence="11" type="primary">aacA7</name>
    <name evidence="11" type="ORF">pA22732_00025</name>
</gene>
<evidence type="ECO:0000256" key="2">
    <source>
        <dbReference type="ARBA" id="ARBA00012888"/>
    </source>
</evidence>
<dbReference type="GO" id="GO:0046677">
    <property type="term" value="P:response to antibiotic"/>
    <property type="evidence" value="ECO:0007669"/>
    <property type="project" value="UniProtKB-KW"/>
</dbReference>
<evidence type="ECO:0000256" key="5">
    <source>
        <dbReference type="ARBA" id="ARBA00023251"/>
    </source>
</evidence>
<keyword evidence="6 9" id="KW-0012">Acyltransferase</keyword>
<keyword evidence="5 9" id="KW-0046">Antibiotic resistance</keyword>
<dbReference type="Pfam" id="PF00583">
    <property type="entry name" value="Acetyltransf_1"/>
    <property type="match status" value="1"/>
</dbReference>
<keyword evidence="11" id="KW-0614">Plasmid</keyword>
<evidence type="ECO:0000256" key="6">
    <source>
        <dbReference type="ARBA" id="ARBA00023315"/>
    </source>
</evidence>
<evidence type="ECO:0000256" key="1">
    <source>
        <dbReference type="ARBA" id="ARBA00011738"/>
    </source>
</evidence>
<dbReference type="InterPro" id="IPR024170">
    <property type="entry name" value="Aminoglycoside_N6-AcTrfrase"/>
</dbReference>
<dbReference type="InterPro" id="IPR050832">
    <property type="entry name" value="Bact_Acetyltransf"/>
</dbReference>
<organism evidence="11">
    <name type="scientific">Alcaligenes xylosoxydans xylosoxydans</name>
    <name type="common">Achromobacter xylosoxidans</name>
    <dbReference type="NCBI Taxonomy" id="85698"/>
    <lineage>
        <taxon>Bacteria</taxon>
        <taxon>Pseudomonadati</taxon>
        <taxon>Pseudomonadota</taxon>
        <taxon>Betaproteobacteria</taxon>
        <taxon>Burkholderiales</taxon>
        <taxon>Alcaligenaceae</taxon>
        <taxon>Achromobacter</taxon>
    </lineage>
</organism>
<geneLocation type="plasmid" evidence="11">
    <name>pA22732-IMP</name>
</geneLocation>
<dbReference type="NCBIfam" id="NF043067">
    <property type="entry name" value="AAC_6p_group_E"/>
    <property type="match status" value="1"/>
</dbReference>
<evidence type="ECO:0000256" key="8">
    <source>
        <dbReference type="ARBA" id="ARBA00048923"/>
    </source>
</evidence>
<evidence type="ECO:0000256" key="3">
    <source>
        <dbReference type="ARBA" id="ARBA00017677"/>
    </source>
</evidence>
<dbReference type="Gene3D" id="3.40.630.30">
    <property type="match status" value="1"/>
</dbReference>
<sequence length="152" mass="16376">MDSSPLVRPVETTDSASWLSMRCELWPDGTCQEHQSEIAEFLSGKVARPAAVLIAVAPDGEALGFAELSIRPYAEECYSGNVAFLEGWYVVPSARRQGVGVALVKAAEHWARGRGCTEFASDTQLTNSASTSAHLAAGFTEVAQVRCFRKPL</sequence>
<dbReference type="RefSeq" id="WP_013263788.1">
    <property type="nucleotide sequence ID" value="NZ_JAMQJT010000037.1"/>
</dbReference>
<evidence type="ECO:0000256" key="9">
    <source>
        <dbReference type="PIRNR" id="PIRNR000452"/>
    </source>
</evidence>
<evidence type="ECO:0000256" key="4">
    <source>
        <dbReference type="ARBA" id="ARBA00022679"/>
    </source>
</evidence>
<reference evidence="11" key="1">
    <citation type="journal article" date="2014" name="Sci. Rep.">
        <title>IMP-1 encoded by a novel Tn402-like class 1 integron in clinical Achromobacter xylosoxidans, China.</title>
        <authorList>
            <person name="Chen Z."/>
            <person name="Fang H."/>
            <person name="Wang L."/>
            <person name="Sun F."/>
            <person name="Wang Y."/>
            <person name="Yin Z."/>
            <person name="Yang H."/>
            <person name="Yang W."/>
            <person name="Wang J."/>
            <person name="Xia P."/>
            <person name="Zhou D."/>
            <person name="Liu C."/>
        </authorList>
    </citation>
    <scope>NUCLEOTIDE SEQUENCE</scope>
    <source>
        <strain evidence="11">A22732</strain>
        <plasmid evidence="11">pA22732-IMP</plasmid>
    </source>
</reference>
<comment type="subunit">
    <text evidence="1 9">Homodimer.</text>
</comment>
<dbReference type="EMBL" id="KJ588780">
    <property type="protein sequence ID" value="AJM90424.1"/>
    <property type="molecule type" value="Genomic_DNA"/>
</dbReference>
<proteinExistence type="predicted"/>
<name>A0A0C5BRL7_ALCXX</name>
<dbReference type="NCBIfam" id="NF000158">
    <property type="entry name" value="AAC_6p_Il"/>
    <property type="match status" value="1"/>
</dbReference>
<dbReference type="EC" id="2.3.1.82" evidence="2 9"/>
<dbReference type="FunFam" id="3.40.630.30:FF:000071">
    <property type="entry name" value="Acetyltransf_1"/>
    <property type="match status" value="1"/>
</dbReference>
<dbReference type="PROSITE" id="PS51186">
    <property type="entry name" value="GNAT"/>
    <property type="match status" value="1"/>
</dbReference>
<comment type="catalytic activity">
    <reaction evidence="8 9">
        <text>kanamycin B + acetyl-CoA = N(6')-acetylkanamycin B + CoA + H(+)</text>
        <dbReference type="Rhea" id="RHEA:16449"/>
        <dbReference type="ChEBI" id="CHEBI:15378"/>
        <dbReference type="ChEBI" id="CHEBI:57287"/>
        <dbReference type="ChEBI" id="CHEBI:57288"/>
        <dbReference type="ChEBI" id="CHEBI:58390"/>
        <dbReference type="ChEBI" id="CHEBI:58549"/>
        <dbReference type="EC" id="2.3.1.82"/>
    </reaction>
</comment>
<keyword evidence="4 9" id="KW-0808">Transferase</keyword>
<dbReference type="PANTHER" id="PTHR43877">
    <property type="entry name" value="AMINOALKYLPHOSPHONATE N-ACETYLTRANSFERASE-RELATED-RELATED"/>
    <property type="match status" value="1"/>
</dbReference>
<dbReference type="CDD" id="cd04301">
    <property type="entry name" value="NAT_SF"/>
    <property type="match status" value="1"/>
</dbReference>
<dbReference type="PANTHER" id="PTHR43877:SF2">
    <property type="entry name" value="AMINOALKYLPHOSPHONATE N-ACETYLTRANSFERASE-RELATED"/>
    <property type="match status" value="1"/>
</dbReference>
<dbReference type="SMR" id="A0A0C5BRL7"/>
<dbReference type="InterPro" id="IPR000182">
    <property type="entry name" value="GNAT_dom"/>
</dbReference>
<dbReference type="PIRSF" id="PIRSF000452">
    <property type="entry name" value="6-N-acetyltransf"/>
    <property type="match status" value="1"/>
</dbReference>
<dbReference type="AlphaFoldDB" id="A0A0C5BRL7"/>
<dbReference type="InterPro" id="IPR016181">
    <property type="entry name" value="Acyl_CoA_acyltransferase"/>
</dbReference>
<protein>
    <recommendedName>
        <fullName evidence="3 9">Aminoglycoside N(6')-acetyltransferase type 1</fullName>
        <ecNumber evidence="2 9">2.3.1.82</ecNumber>
    </recommendedName>
    <alternativeName>
        <fullName evidence="7 9">Aminoglycoside resistance protein</fullName>
    </alternativeName>
</protein>
<evidence type="ECO:0000313" key="11">
    <source>
        <dbReference type="EMBL" id="AJM90424.1"/>
    </source>
</evidence>
<evidence type="ECO:0000256" key="7">
    <source>
        <dbReference type="ARBA" id="ARBA00029660"/>
    </source>
</evidence>
<dbReference type="GO" id="GO:0047663">
    <property type="term" value="F:aminoglycoside 6'-N-acetyltransferase activity"/>
    <property type="evidence" value="ECO:0007669"/>
    <property type="project" value="UniProtKB-EC"/>
</dbReference>
<comment type="function">
    <text evidence="9">Catalyzes the transfer of an acetyl group from acetyl-CoA to the 6'-amino group of aminoglycoside molecules conferring resistance to antibiotics containing the purpurosamine ring.</text>
</comment>
<accession>A0A0C5BRL7</accession>
<evidence type="ECO:0000259" key="10">
    <source>
        <dbReference type="PROSITE" id="PS51186"/>
    </source>
</evidence>
<dbReference type="SUPFAM" id="SSF55729">
    <property type="entry name" value="Acyl-CoA N-acyltransferases (Nat)"/>
    <property type="match status" value="1"/>
</dbReference>
<feature type="domain" description="N-acetyltransferase" evidence="10">
    <location>
        <begin position="5"/>
        <end position="152"/>
    </location>
</feature>